<evidence type="ECO:0000313" key="5">
    <source>
        <dbReference type="Proteomes" id="UP000087766"/>
    </source>
</evidence>
<protein>
    <recommendedName>
        <fullName evidence="2">Dymeclin</fullName>
    </recommendedName>
</protein>
<dbReference type="GO" id="GO:0005794">
    <property type="term" value="C:Golgi apparatus"/>
    <property type="evidence" value="ECO:0007669"/>
    <property type="project" value="TreeGrafter"/>
</dbReference>
<dbReference type="RefSeq" id="XP_022640847.1">
    <property type="nucleotide sequence ID" value="XM_022785126.1"/>
</dbReference>
<comment type="similarity">
    <text evidence="1">Belongs to the dymeclin family.</text>
</comment>
<dbReference type="Pfam" id="PF09742">
    <property type="entry name" value="Dymeclin"/>
    <property type="match status" value="2"/>
</dbReference>
<organism evidence="5 6">
    <name type="scientific">Vigna radiata var. radiata</name>
    <name type="common">Mung bean</name>
    <name type="synonym">Phaseolus aureus</name>
    <dbReference type="NCBI Taxonomy" id="3916"/>
    <lineage>
        <taxon>Eukaryota</taxon>
        <taxon>Viridiplantae</taxon>
        <taxon>Streptophyta</taxon>
        <taxon>Embryophyta</taxon>
        <taxon>Tracheophyta</taxon>
        <taxon>Spermatophyta</taxon>
        <taxon>Magnoliopsida</taxon>
        <taxon>eudicotyledons</taxon>
        <taxon>Gunneridae</taxon>
        <taxon>Pentapetalae</taxon>
        <taxon>rosids</taxon>
        <taxon>fabids</taxon>
        <taxon>Fabales</taxon>
        <taxon>Fabaceae</taxon>
        <taxon>Papilionoideae</taxon>
        <taxon>50 kb inversion clade</taxon>
        <taxon>NPAAA clade</taxon>
        <taxon>indigoferoid/millettioid clade</taxon>
        <taxon>Phaseoleae</taxon>
        <taxon>Vigna</taxon>
    </lineage>
</organism>
<evidence type="ECO:0000256" key="4">
    <source>
        <dbReference type="ARBA" id="ARBA00023288"/>
    </source>
</evidence>
<dbReference type="GeneID" id="106770878"/>
<gene>
    <name evidence="6" type="primary">LOC106770878</name>
</gene>
<evidence type="ECO:0000256" key="3">
    <source>
        <dbReference type="ARBA" id="ARBA00022707"/>
    </source>
</evidence>
<keyword evidence="4" id="KW-0449">Lipoprotein</keyword>
<proteinExistence type="inferred from homology"/>
<dbReference type="Proteomes" id="UP000087766">
    <property type="component" value="Chromosome 8"/>
</dbReference>
<dbReference type="GO" id="GO:0007030">
    <property type="term" value="P:Golgi organization"/>
    <property type="evidence" value="ECO:0007669"/>
    <property type="project" value="TreeGrafter"/>
</dbReference>
<evidence type="ECO:0000256" key="2">
    <source>
        <dbReference type="ARBA" id="ARBA00015736"/>
    </source>
</evidence>
<sequence>MGAAPSTPYTVEHLVGTFVGDDSLPLSSDFWQKLLELPFDAQLPSQQVHEACQLLAKNNCKTRHLAKILFHLACYLQESMSTSGVPPLDHEKAVNAVCFTSVFLKHLIESAQDGVVELYLSLHDNDSIPKSILGDQTIEILVMRNVLNFIASVDLSPNTYFLHLELLNFTIIAMSTQLLCGPSPRSNDVNPFLDAAMALDGHLVSSVVCKLLLNYISRPRVPFNRASYPIFYDGSENSMLKRVGSAAANIVLLPFSYLISSSSEGSRDPIADSSLHVLLVLIHYHKFASEGYSVIENQVSASSDSLPKEGTHFSDNPYCKALEHATACELDRVEFEDNAHSDQHVKLPFSLLFDTLGMCLADETAVLLLYSLLQGNSTFLEYVLVRTDLDTLDVYLHTTCLATLANMAPHVHHLSPYASQRLVSLFHMLSRKYNKLSDPRDKKLNDAENNSIEISSFVDMSAELHIYTDFLRLVLEIINAILTYALPRNPEVVYAIMHKEDVFQPFKNHPRFSELIENIYTVLEFFNSRMDAQRMDGGWSVNEVLQVVTVNCRSWRVDGMKMFTQLHFTYEQESHPEEFFIPYVWKLVLSKWYGDSYPHTLCEFEFNATAINLFPADIPTKKLDNGVEGNTFQNSDFDQV</sequence>
<dbReference type="PANTHER" id="PTHR12895">
    <property type="entry name" value="DYMECLIN"/>
    <property type="match status" value="1"/>
</dbReference>
<dbReference type="AlphaFoldDB" id="A0A3Q0FER6"/>
<keyword evidence="5" id="KW-1185">Reference proteome</keyword>
<reference evidence="5" key="1">
    <citation type="journal article" date="2014" name="Nat. Commun.">
        <title>Genome sequence of mungbean and insights into evolution within Vigna species.</title>
        <authorList>
            <person name="Kang Y.J."/>
            <person name="Kim S.K."/>
            <person name="Kim M.Y."/>
            <person name="Lestari P."/>
            <person name="Kim K.H."/>
            <person name="Ha B.K."/>
            <person name="Jun T.H."/>
            <person name="Hwang W.J."/>
            <person name="Lee T."/>
            <person name="Lee J."/>
            <person name="Shim S."/>
            <person name="Yoon M.Y."/>
            <person name="Jang Y.E."/>
            <person name="Han K.S."/>
            <person name="Taeprayoon P."/>
            <person name="Yoon N."/>
            <person name="Somta P."/>
            <person name="Tanya P."/>
            <person name="Kim K.S."/>
            <person name="Gwag J.G."/>
            <person name="Moon J.K."/>
            <person name="Lee Y.H."/>
            <person name="Park B.S."/>
            <person name="Bombarely A."/>
            <person name="Doyle J.J."/>
            <person name="Jackson S.A."/>
            <person name="Schafleitner R."/>
            <person name="Srinives P."/>
            <person name="Varshney R.K."/>
            <person name="Lee S.H."/>
        </authorList>
    </citation>
    <scope>NUCLEOTIDE SEQUENCE [LARGE SCALE GENOMIC DNA]</scope>
    <source>
        <strain evidence="5">cv. VC1973A</strain>
    </source>
</reference>
<reference evidence="6" key="2">
    <citation type="submission" date="2025-08" db="UniProtKB">
        <authorList>
            <consortium name="RefSeq"/>
        </authorList>
    </citation>
    <scope>IDENTIFICATION</scope>
    <source>
        <tissue evidence="6">Leaf</tissue>
    </source>
</reference>
<name>A0A3Q0FER6_VIGRR</name>
<accession>A0A3Q0FER6</accession>
<dbReference type="PANTHER" id="PTHR12895:SF9">
    <property type="entry name" value="DYMECLIN"/>
    <property type="match status" value="1"/>
</dbReference>
<dbReference type="InterPro" id="IPR019142">
    <property type="entry name" value="Dymeclin"/>
</dbReference>
<keyword evidence="3" id="KW-0519">Myristate</keyword>
<evidence type="ECO:0000313" key="6">
    <source>
        <dbReference type="RefSeq" id="XP_022640847.1"/>
    </source>
</evidence>
<evidence type="ECO:0000256" key="1">
    <source>
        <dbReference type="ARBA" id="ARBA00010603"/>
    </source>
</evidence>